<organism evidence="2 3">
    <name type="scientific">Tetradesmus obliquus</name>
    <name type="common">Green alga</name>
    <name type="synonym">Acutodesmus obliquus</name>
    <dbReference type="NCBI Taxonomy" id="3088"/>
    <lineage>
        <taxon>Eukaryota</taxon>
        <taxon>Viridiplantae</taxon>
        <taxon>Chlorophyta</taxon>
        <taxon>core chlorophytes</taxon>
        <taxon>Chlorophyceae</taxon>
        <taxon>CS clade</taxon>
        <taxon>Sphaeropleales</taxon>
        <taxon>Scenedesmaceae</taxon>
        <taxon>Tetradesmus</taxon>
    </lineage>
</organism>
<dbReference type="Gene3D" id="2.40.480.10">
    <property type="entry name" value="Allene oxide cyclase-like"/>
    <property type="match status" value="1"/>
</dbReference>
<feature type="chain" id="PRO_5017062548" description="Dirigent protein" evidence="1">
    <location>
        <begin position="22"/>
        <end position="201"/>
    </location>
</feature>
<evidence type="ECO:0000256" key="1">
    <source>
        <dbReference type="SAM" id="SignalP"/>
    </source>
</evidence>
<dbReference type="InterPro" id="IPR044859">
    <property type="entry name" value="Allene_oxi_cyc_Dirigent"/>
</dbReference>
<dbReference type="AlphaFoldDB" id="A0A383WK63"/>
<evidence type="ECO:0000313" key="3">
    <source>
        <dbReference type="Proteomes" id="UP000256970"/>
    </source>
</evidence>
<proteinExistence type="predicted"/>
<sequence>MAPRGLCTLLCVMFLVGTLSAAFAQDANTKKPRDPPVGSLSKFNPTTMHYEPVTSDKAYTYYRIKVNLNETFFDTYTPDPKEPHLVSVVISGDVFDNSTGIKVGTFDSTSLTTLARANNELQYMGTFAVELGPNGDDAIFIMNALDRANFNQEPTDFEMAIVGGTGRYKGATGESIHSGTEVTQPGNVYVAEVAVPRFKRF</sequence>
<name>A0A383WK63_TETOB</name>
<keyword evidence="3" id="KW-1185">Reference proteome</keyword>
<dbReference type="Proteomes" id="UP000256970">
    <property type="component" value="Unassembled WGS sequence"/>
</dbReference>
<evidence type="ECO:0000313" key="2">
    <source>
        <dbReference type="EMBL" id="SZX77848.1"/>
    </source>
</evidence>
<reference evidence="2 3" key="1">
    <citation type="submission" date="2016-10" db="EMBL/GenBank/DDBJ databases">
        <authorList>
            <person name="Cai Z."/>
        </authorList>
    </citation>
    <scope>NUCLEOTIDE SEQUENCE [LARGE SCALE GENOMIC DNA]</scope>
</reference>
<accession>A0A383WK63</accession>
<gene>
    <name evidence="2" type="ORF">BQ4739_LOCUS18187</name>
</gene>
<dbReference type="EMBL" id="FNXT01001296">
    <property type="protein sequence ID" value="SZX77848.1"/>
    <property type="molecule type" value="Genomic_DNA"/>
</dbReference>
<evidence type="ECO:0008006" key="4">
    <source>
        <dbReference type="Google" id="ProtNLM"/>
    </source>
</evidence>
<feature type="signal peptide" evidence="1">
    <location>
        <begin position="1"/>
        <end position="21"/>
    </location>
</feature>
<keyword evidence="1" id="KW-0732">Signal</keyword>
<protein>
    <recommendedName>
        <fullName evidence="4">Dirigent protein</fullName>
    </recommendedName>
</protein>